<dbReference type="InterPro" id="IPR001647">
    <property type="entry name" value="HTH_TetR"/>
</dbReference>
<evidence type="ECO:0000256" key="2">
    <source>
        <dbReference type="PROSITE-ProRule" id="PRU00335"/>
    </source>
</evidence>
<evidence type="ECO:0000313" key="6">
    <source>
        <dbReference type="Proteomes" id="UP001415169"/>
    </source>
</evidence>
<dbReference type="Gene3D" id="1.10.10.60">
    <property type="entry name" value="Homeodomain-like"/>
    <property type="match status" value="1"/>
</dbReference>
<evidence type="ECO:0000256" key="1">
    <source>
        <dbReference type="ARBA" id="ARBA00023125"/>
    </source>
</evidence>
<dbReference type="InterPro" id="IPR009057">
    <property type="entry name" value="Homeodomain-like_sf"/>
</dbReference>
<dbReference type="RefSeq" id="WP_344792698.1">
    <property type="nucleotide sequence ID" value="NZ_BAABBV010000002.1"/>
</dbReference>
<dbReference type="Pfam" id="PF00440">
    <property type="entry name" value="TetR_N"/>
    <property type="match status" value="1"/>
</dbReference>
<dbReference type="Pfam" id="PF17920">
    <property type="entry name" value="TetR_C_16"/>
    <property type="match status" value="1"/>
</dbReference>
<sequence>MSAVSATPAAGRSRAGEGTPTQQAIARAARALFEEKGYERVSIREIGTAAGVDPALVMRHYGSKEELFVRVIGFDEHFAPRLDGPLETIGERLAAYLLDPRHAQMRRTLTALLYASDHDVVRTDLQGIMQRLLVDTLSARLEGEDRTTRAWLVSAQLLGLTHSWDAIDGGRVTAAERTRVAELYGAAIQQLITPAQSHERRRSPQ</sequence>
<protein>
    <submittedName>
        <fullName evidence="5">TetR family transcriptional regulator</fullName>
    </submittedName>
</protein>
<dbReference type="Gene3D" id="1.10.357.10">
    <property type="entry name" value="Tetracycline Repressor, domain 2"/>
    <property type="match status" value="1"/>
</dbReference>
<dbReference type="InterPro" id="IPR041678">
    <property type="entry name" value="TetR_C_16"/>
</dbReference>
<dbReference type="SUPFAM" id="SSF46689">
    <property type="entry name" value="Homeodomain-like"/>
    <property type="match status" value="1"/>
</dbReference>
<evidence type="ECO:0000259" key="4">
    <source>
        <dbReference type="PROSITE" id="PS50977"/>
    </source>
</evidence>
<dbReference type="PANTHER" id="PTHR30055:SF235">
    <property type="entry name" value="TRANSCRIPTIONAL REGULATORY PROTEIN"/>
    <property type="match status" value="1"/>
</dbReference>
<evidence type="ECO:0000256" key="3">
    <source>
        <dbReference type="SAM" id="MobiDB-lite"/>
    </source>
</evidence>
<dbReference type="EMBL" id="BAABBV010000002">
    <property type="protein sequence ID" value="GAA4166014.1"/>
    <property type="molecule type" value="Genomic_DNA"/>
</dbReference>
<feature type="domain" description="HTH tetR-type" evidence="4">
    <location>
        <begin position="19"/>
        <end position="79"/>
    </location>
</feature>
<dbReference type="InterPro" id="IPR036271">
    <property type="entry name" value="Tet_transcr_reg_TetR-rel_C_sf"/>
</dbReference>
<dbReference type="InterPro" id="IPR050109">
    <property type="entry name" value="HTH-type_TetR-like_transc_reg"/>
</dbReference>
<dbReference type="PRINTS" id="PR00455">
    <property type="entry name" value="HTHTETR"/>
</dbReference>
<name>A0ABP7ZNH5_9MICO</name>
<keyword evidence="6" id="KW-1185">Reference proteome</keyword>
<feature type="DNA-binding region" description="H-T-H motif" evidence="2">
    <location>
        <begin position="42"/>
        <end position="61"/>
    </location>
</feature>
<dbReference type="PANTHER" id="PTHR30055">
    <property type="entry name" value="HTH-TYPE TRANSCRIPTIONAL REGULATOR RUTR"/>
    <property type="match status" value="1"/>
</dbReference>
<accession>A0ABP7ZNH5</accession>
<dbReference type="PROSITE" id="PS50977">
    <property type="entry name" value="HTH_TETR_2"/>
    <property type="match status" value="1"/>
</dbReference>
<keyword evidence="1 2" id="KW-0238">DNA-binding</keyword>
<dbReference type="SUPFAM" id="SSF48498">
    <property type="entry name" value="Tetracyclin repressor-like, C-terminal domain"/>
    <property type="match status" value="1"/>
</dbReference>
<gene>
    <name evidence="5" type="ORF">GCM10022286_29990</name>
</gene>
<feature type="region of interest" description="Disordered" evidence="3">
    <location>
        <begin position="1"/>
        <end position="22"/>
    </location>
</feature>
<evidence type="ECO:0000313" key="5">
    <source>
        <dbReference type="EMBL" id="GAA4166014.1"/>
    </source>
</evidence>
<reference evidence="5" key="1">
    <citation type="journal article" date="2014" name="Int. J. Syst. Evol. Microbiol.">
        <title>Complete genome of a new Firmicutes species belonging to the dominant human colonic microbiota ('Ruminococcus bicirculans') reveals two chromosomes and a selective capacity to utilize plant glucans.</title>
        <authorList>
            <consortium name="NISC Comparative Sequencing Program"/>
            <person name="Wegmann U."/>
            <person name="Louis P."/>
            <person name="Goesmann A."/>
            <person name="Henrissat B."/>
            <person name="Duncan S.H."/>
            <person name="Flint H.J."/>
        </authorList>
    </citation>
    <scope>NUCLEOTIDE SEQUENCE</scope>
    <source>
        <strain evidence="5">JCM 17590</strain>
    </source>
</reference>
<dbReference type="Proteomes" id="UP001415169">
    <property type="component" value="Unassembled WGS sequence"/>
</dbReference>
<organism evidence="5 6">
    <name type="scientific">Gryllotalpicola daejeonensis</name>
    <dbReference type="NCBI Taxonomy" id="993087"/>
    <lineage>
        <taxon>Bacteria</taxon>
        <taxon>Bacillati</taxon>
        <taxon>Actinomycetota</taxon>
        <taxon>Actinomycetes</taxon>
        <taxon>Micrococcales</taxon>
        <taxon>Microbacteriaceae</taxon>
        <taxon>Gryllotalpicola</taxon>
    </lineage>
</organism>
<reference evidence="5" key="2">
    <citation type="submission" date="2023-12" db="EMBL/GenBank/DDBJ databases">
        <authorList>
            <person name="Sun Q."/>
            <person name="Inoue M."/>
        </authorList>
    </citation>
    <scope>NUCLEOTIDE SEQUENCE</scope>
    <source>
        <strain evidence="5">JCM 17590</strain>
    </source>
</reference>
<comment type="caution">
    <text evidence="5">The sequence shown here is derived from an EMBL/GenBank/DDBJ whole genome shotgun (WGS) entry which is preliminary data.</text>
</comment>
<proteinExistence type="predicted"/>